<dbReference type="PANTHER" id="PTHR35007:SF1">
    <property type="entry name" value="PILUS ASSEMBLY PROTEIN"/>
    <property type="match status" value="1"/>
</dbReference>
<comment type="subcellular location">
    <subcellularLocation>
        <location evidence="1">Cell membrane</location>
        <topology evidence="1">Multi-pass membrane protein</topology>
    </subcellularLocation>
</comment>
<evidence type="ECO:0000313" key="10">
    <source>
        <dbReference type="Proteomes" id="UP000239772"/>
    </source>
</evidence>
<dbReference type="OrthoDB" id="9803381at2"/>
<feature type="domain" description="Type II secretion system protein GspF" evidence="8">
    <location>
        <begin position="163"/>
        <end position="286"/>
    </location>
</feature>
<evidence type="ECO:0000256" key="7">
    <source>
        <dbReference type="SAM" id="Phobius"/>
    </source>
</evidence>
<keyword evidence="4 7" id="KW-1133">Transmembrane helix</keyword>
<evidence type="ECO:0000313" key="9">
    <source>
        <dbReference type="EMBL" id="PSC06242.1"/>
    </source>
</evidence>
<dbReference type="InterPro" id="IPR042094">
    <property type="entry name" value="T2SS_GspF_sf"/>
</dbReference>
<dbReference type="EMBL" id="PVZS01000004">
    <property type="protein sequence ID" value="PSC06242.1"/>
    <property type="molecule type" value="Genomic_DNA"/>
</dbReference>
<organism evidence="9 10">
    <name type="scientific">Alsobacter soli</name>
    <dbReference type="NCBI Taxonomy" id="2109933"/>
    <lineage>
        <taxon>Bacteria</taxon>
        <taxon>Pseudomonadati</taxon>
        <taxon>Pseudomonadota</taxon>
        <taxon>Alphaproteobacteria</taxon>
        <taxon>Hyphomicrobiales</taxon>
        <taxon>Alsobacteraceae</taxon>
        <taxon>Alsobacter</taxon>
    </lineage>
</organism>
<keyword evidence="3 7" id="KW-0812">Transmembrane</keyword>
<keyword evidence="2" id="KW-1003">Cell membrane</keyword>
<evidence type="ECO:0000256" key="5">
    <source>
        <dbReference type="ARBA" id="ARBA00023136"/>
    </source>
</evidence>
<reference evidence="10" key="1">
    <citation type="submission" date="2018-03" db="EMBL/GenBank/DDBJ databases">
        <authorList>
            <person name="Sun L."/>
            <person name="Liu H."/>
            <person name="Chen W."/>
            <person name="Huang K."/>
            <person name="Liu W."/>
            <person name="Gao X."/>
        </authorList>
    </citation>
    <scope>NUCLEOTIDE SEQUENCE [LARGE SCALE GENOMIC DNA]</scope>
    <source>
        <strain evidence="10">SH9</strain>
    </source>
</reference>
<evidence type="ECO:0000259" key="8">
    <source>
        <dbReference type="Pfam" id="PF00482"/>
    </source>
</evidence>
<dbReference type="InterPro" id="IPR018076">
    <property type="entry name" value="T2SS_GspF_dom"/>
</dbReference>
<feature type="transmembrane region" description="Helical" evidence="7">
    <location>
        <begin position="125"/>
        <end position="143"/>
    </location>
</feature>
<name>A0A2T1HX36_9HYPH</name>
<dbReference type="RefSeq" id="WP_106335649.1">
    <property type="nucleotide sequence ID" value="NZ_PVZS01000004.1"/>
</dbReference>
<feature type="transmembrane region" description="Helical" evidence="7">
    <location>
        <begin position="301"/>
        <end position="321"/>
    </location>
</feature>
<comment type="caution">
    <text evidence="9">The sequence shown here is derived from an EMBL/GenBank/DDBJ whole genome shotgun (WGS) entry which is preliminary data.</text>
</comment>
<protein>
    <submittedName>
        <fullName evidence="9">Pilus assembly protein</fullName>
    </submittedName>
</protein>
<accession>A0A2T1HX36</accession>
<keyword evidence="5 7" id="KW-0472">Membrane</keyword>
<evidence type="ECO:0000256" key="2">
    <source>
        <dbReference type="ARBA" id="ARBA00022475"/>
    </source>
</evidence>
<proteinExistence type="predicted"/>
<gene>
    <name evidence="9" type="ORF">SLNSH_05460</name>
</gene>
<evidence type="ECO:0000256" key="3">
    <source>
        <dbReference type="ARBA" id="ARBA00022692"/>
    </source>
</evidence>
<dbReference type="Pfam" id="PF00482">
    <property type="entry name" value="T2SSF"/>
    <property type="match status" value="1"/>
</dbReference>
<feature type="transmembrane region" description="Helical" evidence="7">
    <location>
        <begin position="6"/>
        <end position="28"/>
    </location>
</feature>
<feature type="region of interest" description="Disordered" evidence="6">
    <location>
        <begin position="41"/>
        <end position="61"/>
    </location>
</feature>
<feature type="transmembrane region" description="Helical" evidence="7">
    <location>
        <begin position="270"/>
        <end position="289"/>
    </location>
</feature>
<feature type="compositionally biased region" description="Low complexity" evidence="6">
    <location>
        <begin position="45"/>
        <end position="61"/>
    </location>
</feature>
<evidence type="ECO:0000256" key="4">
    <source>
        <dbReference type="ARBA" id="ARBA00022989"/>
    </source>
</evidence>
<evidence type="ECO:0000256" key="6">
    <source>
        <dbReference type="SAM" id="MobiDB-lite"/>
    </source>
</evidence>
<keyword evidence="10" id="KW-1185">Reference proteome</keyword>
<feature type="transmembrane region" description="Helical" evidence="7">
    <location>
        <begin position="102"/>
        <end position="119"/>
    </location>
</feature>
<dbReference type="PANTHER" id="PTHR35007">
    <property type="entry name" value="INTEGRAL MEMBRANE PROTEIN-RELATED"/>
    <property type="match status" value="1"/>
</dbReference>
<evidence type="ECO:0000256" key="1">
    <source>
        <dbReference type="ARBA" id="ARBA00004651"/>
    </source>
</evidence>
<dbReference type="Gene3D" id="1.20.81.30">
    <property type="entry name" value="Type II secretion system (T2SS), domain F"/>
    <property type="match status" value="1"/>
</dbReference>
<dbReference type="Proteomes" id="UP000239772">
    <property type="component" value="Unassembled WGS sequence"/>
</dbReference>
<sequence length="329" mass="35381">MDINKLAVGALAALAVGGVAYALIYPYLTGAIRGEQRQKALAAPTARGPRSGAASAALSSTARRDKVAQSLKDIEARQNEATKLTLERRIAQAGLDWSKQKFFVVSAVIGAVVGIVLMVVSGQPIAAAAGLFIGGLGLPRWILGFLRKRRMAKFTDELPNAMDVIVRGIRSGLPLGDCLRIIASESAEPVRTEFRYVVEAQTMGMPVGEAVAKLYERVPVAEANFFGIVIAVQQKSGGNLSEVLSNLSRVIRDRKKMRGKIKAMSMEAKASAYIIGSLPIFVGASVYGTSPDYIELLWTTIHGRMFMGLGAFMMVMGALVMRKMINFDI</sequence>
<dbReference type="GO" id="GO:0005886">
    <property type="term" value="C:plasma membrane"/>
    <property type="evidence" value="ECO:0007669"/>
    <property type="project" value="UniProtKB-SubCell"/>
</dbReference>
<dbReference type="AlphaFoldDB" id="A0A2T1HX36"/>